<dbReference type="AlphaFoldDB" id="A0A955L1K5"/>
<keyword evidence="2" id="KW-0472">Membrane</keyword>
<keyword evidence="2" id="KW-0812">Transmembrane</keyword>
<evidence type="ECO:0000256" key="1">
    <source>
        <dbReference type="SAM" id="MobiDB-lite"/>
    </source>
</evidence>
<accession>A0A955L1K5</accession>
<name>A0A955L1K5_9BACT</name>
<gene>
    <name evidence="4" type="ORF">KC678_02095</name>
</gene>
<dbReference type="Pfam" id="PF14240">
    <property type="entry name" value="YHYH"/>
    <property type="match status" value="1"/>
</dbReference>
<reference evidence="4" key="1">
    <citation type="submission" date="2020-04" db="EMBL/GenBank/DDBJ databases">
        <authorList>
            <person name="Zhang T."/>
        </authorList>
    </citation>
    <scope>NUCLEOTIDE SEQUENCE</scope>
    <source>
        <strain evidence="4">HKST-UBA13</strain>
    </source>
</reference>
<comment type="caution">
    <text evidence="4">The sequence shown here is derived from an EMBL/GenBank/DDBJ whole genome shotgun (WGS) entry which is preliminary data.</text>
</comment>
<feature type="region of interest" description="Disordered" evidence="1">
    <location>
        <begin position="32"/>
        <end position="66"/>
    </location>
</feature>
<feature type="transmembrane region" description="Helical" evidence="2">
    <location>
        <begin position="9"/>
        <end position="29"/>
    </location>
</feature>
<feature type="domain" description="YHYH" evidence="3">
    <location>
        <begin position="129"/>
        <end position="318"/>
    </location>
</feature>
<feature type="compositionally biased region" description="Low complexity" evidence="1">
    <location>
        <begin position="36"/>
        <end position="52"/>
    </location>
</feature>
<evidence type="ECO:0000313" key="4">
    <source>
        <dbReference type="EMBL" id="MCA9381031.1"/>
    </source>
</evidence>
<keyword evidence="2" id="KW-1133">Transmembrane helix</keyword>
<evidence type="ECO:0000256" key="2">
    <source>
        <dbReference type="SAM" id="Phobius"/>
    </source>
</evidence>
<evidence type="ECO:0000259" key="3">
    <source>
        <dbReference type="Pfam" id="PF14240"/>
    </source>
</evidence>
<feature type="compositionally biased region" description="Acidic residues" evidence="1">
    <location>
        <begin position="53"/>
        <end position="66"/>
    </location>
</feature>
<evidence type="ECO:0000313" key="5">
    <source>
        <dbReference type="Proteomes" id="UP000775877"/>
    </source>
</evidence>
<organism evidence="4 5">
    <name type="scientific">Candidatus Dojkabacteria bacterium</name>
    <dbReference type="NCBI Taxonomy" id="2099670"/>
    <lineage>
        <taxon>Bacteria</taxon>
        <taxon>Candidatus Dojkabacteria</taxon>
    </lineage>
</organism>
<dbReference type="Proteomes" id="UP000775877">
    <property type="component" value="Unassembled WGS sequence"/>
</dbReference>
<dbReference type="EMBL" id="JAGQLJ010000043">
    <property type="protein sequence ID" value="MCA9381031.1"/>
    <property type="molecule type" value="Genomic_DNA"/>
</dbReference>
<proteinExistence type="predicted"/>
<reference evidence="4" key="2">
    <citation type="journal article" date="2021" name="Microbiome">
        <title>Successional dynamics and alternative stable states in a saline activated sludge microbial community over 9 years.</title>
        <authorList>
            <person name="Wang Y."/>
            <person name="Ye J."/>
            <person name="Ju F."/>
            <person name="Liu L."/>
            <person name="Boyd J.A."/>
            <person name="Deng Y."/>
            <person name="Parks D.H."/>
            <person name="Jiang X."/>
            <person name="Yin X."/>
            <person name="Woodcroft B.J."/>
            <person name="Tyson G.W."/>
            <person name="Hugenholtz P."/>
            <person name="Polz M.F."/>
            <person name="Zhang T."/>
        </authorList>
    </citation>
    <scope>NUCLEOTIDE SEQUENCE</scope>
    <source>
        <strain evidence="4">HKST-UBA13</strain>
    </source>
</reference>
<sequence>MNSQNQTRLIYALVFLVVILLLAIGFMLLKNEPKSNTNNNTQQTNTENTTDTNQEETNSEDVMEEEDHTHDFATVKELLEHEDEENDNVSISFSDDYITFTSNGIPDHETGTFPNQYNPNTISEQNYVFKVKVNPTKNTNLTETKIFGITIGGVPFDPGTAEKDSATGWAIEAFNNLSGFGLGIDENNAHVQPSGAYHYHGIPTALFDGDSAIHSNLIGFAADGFPIYALYGYSDTKDSTSVVKEFKSSYQLKSGQRAAGEPSGSYDGTYTNDFEFVAGSGDLDQCGGIFTVTPEYPDGTYAYFLTNDFPYVPRCVFGTPDSSFETHGVGLPQGNVGGGQFPQ</sequence>
<protein>
    <submittedName>
        <fullName evidence="4">YHYH protein</fullName>
    </submittedName>
</protein>
<dbReference type="InterPro" id="IPR025924">
    <property type="entry name" value="YHYH_dom"/>
</dbReference>